<dbReference type="InterPro" id="IPR051257">
    <property type="entry name" value="Diverse_CBS-Domain"/>
</dbReference>
<dbReference type="Gene3D" id="3.10.580.10">
    <property type="entry name" value="CBS-domain"/>
    <property type="match status" value="1"/>
</dbReference>
<sequence>MLAKHRMLHNHQVITIQSNDTVECAINLLLEKQIDSVPVLSGNKYVGMISQAEIFKRCFFSKLPKEEYVKNLKIGEIATHQTICVKTDEPFEDTMNSLKKYPSIAVVDDERNFVGLVIRYDVIEIFQEVLGKDCRGIRISMTSMEKEGQLARSLDYLHHFRINIISLVTFDSKDHLLRRIVLKIDDNKNIDKILRKFEELGLRIVSVTNEIENSTVKH</sequence>
<evidence type="ECO:0000313" key="5">
    <source>
        <dbReference type="Proteomes" id="UP000094580"/>
    </source>
</evidence>
<dbReference type="InterPro" id="IPR045865">
    <property type="entry name" value="ACT-like_dom_sf"/>
</dbReference>
<dbReference type="SUPFAM" id="SSF55021">
    <property type="entry name" value="ACT-like"/>
    <property type="match status" value="1"/>
</dbReference>
<evidence type="ECO:0000259" key="3">
    <source>
        <dbReference type="PROSITE" id="PS51371"/>
    </source>
</evidence>
<proteinExistence type="predicted"/>
<reference evidence="4 5" key="1">
    <citation type="submission" date="2016-07" db="EMBL/GenBank/DDBJ databases">
        <authorList>
            <person name="Townsley L."/>
            <person name="Shank E.A."/>
        </authorList>
    </citation>
    <scope>NUCLEOTIDE SEQUENCE [LARGE SCALE GENOMIC DNA]</scope>
    <source>
        <strain evidence="4 5">CH01</strain>
    </source>
</reference>
<keyword evidence="1 2" id="KW-0129">CBS domain</keyword>
<dbReference type="EMBL" id="MDKC01000001">
    <property type="protein sequence ID" value="ODG93655.1"/>
    <property type="molecule type" value="Genomic_DNA"/>
</dbReference>
<dbReference type="CDD" id="cd02205">
    <property type="entry name" value="CBS_pair_SF"/>
    <property type="match status" value="1"/>
</dbReference>
<keyword evidence="5" id="KW-1185">Reference proteome</keyword>
<feature type="domain" description="CBS" evidence="3">
    <location>
        <begin position="7"/>
        <end position="66"/>
    </location>
</feature>
<dbReference type="InterPro" id="IPR000644">
    <property type="entry name" value="CBS_dom"/>
</dbReference>
<comment type="caution">
    <text evidence="4">The sequence shown here is derived from an EMBL/GenBank/DDBJ whole genome shotgun (WGS) entry which is preliminary data.</text>
</comment>
<evidence type="ECO:0000256" key="2">
    <source>
        <dbReference type="PROSITE-ProRule" id="PRU00703"/>
    </source>
</evidence>
<gene>
    <name evidence="4" type="ORF">BED47_00335</name>
</gene>
<dbReference type="PANTHER" id="PTHR43080">
    <property type="entry name" value="CBS DOMAIN-CONTAINING PROTEIN CBSX3, MITOCHONDRIAL"/>
    <property type="match status" value="1"/>
</dbReference>
<protein>
    <recommendedName>
        <fullName evidence="3">CBS domain-containing protein</fullName>
    </recommendedName>
</protein>
<dbReference type="CDD" id="cd02116">
    <property type="entry name" value="ACT"/>
    <property type="match status" value="1"/>
</dbReference>
<dbReference type="PANTHER" id="PTHR43080:SF2">
    <property type="entry name" value="CBS DOMAIN-CONTAINING PROTEIN"/>
    <property type="match status" value="1"/>
</dbReference>
<evidence type="ECO:0000256" key="1">
    <source>
        <dbReference type="ARBA" id="ARBA00023122"/>
    </source>
</evidence>
<dbReference type="InterPro" id="IPR046342">
    <property type="entry name" value="CBS_dom_sf"/>
</dbReference>
<evidence type="ECO:0000313" key="4">
    <source>
        <dbReference type="EMBL" id="ODG93655.1"/>
    </source>
</evidence>
<name>A0ABX2ZYF2_9BACI</name>
<dbReference type="SUPFAM" id="SSF54631">
    <property type="entry name" value="CBS-domain pair"/>
    <property type="match status" value="1"/>
</dbReference>
<dbReference type="RefSeq" id="WP_069031849.1">
    <property type="nucleotide sequence ID" value="NZ_MDKC01000001.1"/>
</dbReference>
<organism evidence="4 5">
    <name type="scientific">Gottfriedia luciferensis</name>
    <dbReference type="NCBI Taxonomy" id="178774"/>
    <lineage>
        <taxon>Bacteria</taxon>
        <taxon>Bacillati</taxon>
        <taxon>Bacillota</taxon>
        <taxon>Bacilli</taxon>
        <taxon>Bacillales</taxon>
        <taxon>Bacillaceae</taxon>
        <taxon>Gottfriedia</taxon>
    </lineage>
</organism>
<dbReference type="SMART" id="SM00116">
    <property type="entry name" value="CBS"/>
    <property type="match status" value="2"/>
</dbReference>
<dbReference type="PROSITE" id="PS51371">
    <property type="entry name" value="CBS"/>
    <property type="match status" value="1"/>
</dbReference>
<dbReference type="Pfam" id="PF00571">
    <property type="entry name" value="CBS"/>
    <property type="match status" value="2"/>
</dbReference>
<accession>A0ABX2ZYF2</accession>
<dbReference type="Proteomes" id="UP000094580">
    <property type="component" value="Unassembled WGS sequence"/>
</dbReference>